<gene>
    <name evidence="2" type="ORF">SDC9_24335</name>
</gene>
<feature type="domain" description="Prenylated flavin chaperone LpdD-like" evidence="1">
    <location>
        <begin position="10"/>
        <end position="123"/>
    </location>
</feature>
<dbReference type="AlphaFoldDB" id="A0A644UHJ0"/>
<dbReference type="Pfam" id="PF21758">
    <property type="entry name" value="PAC_bac"/>
    <property type="match status" value="1"/>
</dbReference>
<reference evidence="2" key="1">
    <citation type="submission" date="2019-08" db="EMBL/GenBank/DDBJ databases">
        <authorList>
            <person name="Kucharzyk K."/>
            <person name="Murdoch R.W."/>
            <person name="Higgins S."/>
            <person name="Loffler F."/>
        </authorList>
    </citation>
    <scope>NUCLEOTIDE SEQUENCE</scope>
</reference>
<name>A0A644UHJ0_9ZZZZ</name>
<sequence>MIITQIAEGQAPYVVEAIVTICGTDIAVNIGGGLLPHIGAIALATPRPSIKRDGNISATASVLCVSGHKEDMLARTAALHLASEFNTVVLVSVGLHVDNATSADIKCLSTNFDILLSRIETWLRKHIC</sequence>
<protein>
    <recommendedName>
        <fullName evidence="1">Prenylated flavin chaperone LpdD-like domain-containing protein</fullName>
    </recommendedName>
</protein>
<organism evidence="2">
    <name type="scientific">bioreactor metagenome</name>
    <dbReference type="NCBI Taxonomy" id="1076179"/>
    <lineage>
        <taxon>unclassified sequences</taxon>
        <taxon>metagenomes</taxon>
        <taxon>ecological metagenomes</taxon>
    </lineage>
</organism>
<accession>A0A644UHJ0</accession>
<dbReference type="EMBL" id="VSSQ01000116">
    <property type="protein sequence ID" value="MPL78466.1"/>
    <property type="molecule type" value="Genomic_DNA"/>
</dbReference>
<evidence type="ECO:0000313" key="2">
    <source>
        <dbReference type="EMBL" id="MPL78466.1"/>
    </source>
</evidence>
<proteinExistence type="predicted"/>
<dbReference type="InterPro" id="IPR048844">
    <property type="entry name" value="LpdD_chaperone-like"/>
</dbReference>
<comment type="caution">
    <text evidence="2">The sequence shown here is derived from an EMBL/GenBank/DDBJ whole genome shotgun (WGS) entry which is preliminary data.</text>
</comment>
<evidence type="ECO:0000259" key="1">
    <source>
        <dbReference type="Pfam" id="PF21758"/>
    </source>
</evidence>